<feature type="compositionally biased region" description="Basic residues" evidence="2">
    <location>
        <begin position="232"/>
        <end position="269"/>
    </location>
</feature>
<evidence type="ECO:0000256" key="2">
    <source>
        <dbReference type="SAM" id="MobiDB-lite"/>
    </source>
</evidence>
<comment type="similarity">
    <text evidence="1">Belongs to the cyclin family.</text>
</comment>
<dbReference type="SMART" id="SM00385">
    <property type="entry name" value="CYCLIN"/>
    <property type="match status" value="1"/>
</dbReference>
<sequence>MFDQAQLKELSTRDKDKKFNFELPFYIGNSQGVCRRDILIQWVIEQSQQFKHSIKTLELAVIYIDTYLNFFNIRPQYLELLGISAYSIASKFNETEAIGQMKLLNNLGKRLYDDQEYEEMEVQLLQCLEFQLNHITPSDYLIAMGVSLNESISSLIMFILMDFEIYKHSQIVLAFAIFNFQEDHINIFSEKVKSLTSLINYKITKAQNQFNSDKTENDETKGIEQNKDTKKTLQKRKESKNKDTKKKIFKRKEQKNKGTKKKYTKKKSQKNQNNYNE</sequence>
<dbReference type="Pfam" id="PF00134">
    <property type="entry name" value="Cyclin_N"/>
    <property type="match status" value="1"/>
</dbReference>
<feature type="domain" description="Cyclin-like" evidence="3">
    <location>
        <begin position="41"/>
        <end position="126"/>
    </location>
</feature>
<proteinExistence type="inferred from homology"/>
<keyword evidence="5" id="KW-1185">Reference proteome</keyword>
<gene>
    <name evidence="4" type="ORF">PSON_ATCC_30995.1.T1190042</name>
</gene>
<evidence type="ECO:0000313" key="5">
    <source>
        <dbReference type="Proteomes" id="UP000692954"/>
    </source>
</evidence>
<organism evidence="4 5">
    <name type="scientific">Paramecium sonneborni</name>
    <dbReference type="NCBI Taxonomy" id="65129"/>
    <lineage>
        <taxon>Eukaryota</taxon>
        <taxon>Sar</taxon>
        <taxon>Alveolata</taxon>
        <taxon>Ciliophora</taxon>
        <taxon>Intramacronucleata</taxon>
        <taxon>Oligohymenophorea</taxon>
        <taxon>Peniculida</taxon>
        <taxon>Parameciidae</taxon>
        <taxon>Paramecium</taxon>
    </lineage>
</organism>
<feature type="region of interest" description="Disordered" evidence="2">
    <location>
        <begin position="211"/>
        <end position="277"/>
    </location>
</feature>
<evidence type="ECO:0000256" key="1">
    <source>
        <dbReference type="RuleBase" id="RU000383"/>
    </source>
</evidence>
<dbReference type="InterPro" id="IPR006671">
    <property type="entry name" value="Cyclin_N"/>
</dbReference>
<dbReference type="PANTHER" id="PTHR10177">
    <property type="entry name" value="CYCLINS"/>
    <property type="match status" value="1"/>
</dbReference>
<feature type="compositionally biased region" description="Basic and acidic residues" evidence="2">
    <location>
        <begin position="213"/>
        <end position="231"/>
    </location>
</feature>
<keyword evidence="1" id="KW-0195">Cyclin</keyword>
<dbReference type="AlphaFoldDB" id="A0A8S1QTD6"/>
<evidence type="ECO:0000313" key="4">
    <source>
        <dbReference type="EMBL" id="CAD8118911.1"/>
    </source>
</evidence>
<dbReference type="EMBL" id="CAJJDN010000119">
    <property type="protein sequence ID" value="CAD8118911.1"/>
    <property type="molecule type" value="Genomic_DNA"/>
</dbReference>
<name>A0A8S1QTD6_9CILI</name>
<reference evidence="4" key="1">
    <citation type="submission" date="2021-01" db="EMBL/GenBank/DDBJ databases">
        <authorList>
            <consortium name="Genoscope - CEA"/>
            <person name="William W."/>
        </authorList>
    </citation>
    <scope>NUCLEOTIDE SEQUENCE</scope>
</reference>
<accession>A0A8S1QTD6</accession>
<protein>
    <recommendedName>
        <fullName evidence="3">Cyclin-like domain-containing protein</fullName>
    </recommendedName>
</protein>
<comment type="caution">
    <text evidence="4">The sequence shown here is derived from an EMBL/GenBank/DDBJ whole genome shotgun (WGS) entry which is preliminary data.</text>
</comment>
<dbReference type="InterPro" id="IPR039361">
    <property type="entry name" value="Cyclin"/>
</dbReference>
<dbReference type="Proteomes" id="UP000692954">
    <property type="component" value="Unassembled WGS sequence"/>
</dbReference>
<evidence type="ECO:0000259" key="3">
    <source>
        <dbReference type="SMART" id="SM00385"/>
    </source>
</evidence>
<dbReference type="InterPro" id="IPR013763">
    <property type="entry name" value="Cyclin-like_dom"/>
</dbReference>
<dbReference type="OrthoDB" id="5590282at2759"/>